<name>A0A1Z1M9Q8_RHOCN</name>
<dbReference type="GeneID" id="33355872"/>
<dbReference type="InterPro" id="IPR011063">
    <property type="entry name" value="TilS/TtcA_N"/>
</dbReference>
<evidence type="ECO:0000256" key="3">
    <source>
        <dbReference type="ARBA" id="ARBA00022741"/>
    </source>
</evidence>
<feature type="domain" description="tRNA(Ile)-lysidine/2-thiocytidine synthase N-terminal" evidence="7">
    <location>
        <begin position="25"/>
        <end position="206"/>
    </location>
</feature>
<dbReference type="NCBIfam" id="TIGR02432">
    <property type="entry name" value="lysidine_TilS_N"/>
    <property type="match status" value="1"/>
</dbReference>
<evidence type="ECO:0000256" key="1">
    <source>
        <dbReference type="ARBA" id="ARBA00022598"/>
    </source>
</evidence>
<sequence>MNKHVLEEFKYLFNKIIYQYSINSILLAISGGQDSICLIKLVNEMKKKNTFSKKLQVSYIYIDHQWKNNSREQIRHVVNYIRSIKEFIEIYQIKKVLISENDCRTHRYHIICQHAIKYKYQLIITGHNQTDKIETFLQNMMRGSGIEGLTSLTLKTKLYENKFLFRPLVNIKREMIYWLCKKFCLPIWSDSTNYIYQIQRNRLRNELLPYIKKYFHNNVENNIKYLLKNYYYDNEYIKQSTIKLYLKIRHNRNLGIKYTEVIKQNFALQLRIIQLFCFHNLQFHLEHKQIIKIIEKINENFLTSCTITQHNFFLFQVHKEWLYITVKR</sequence>
<comment type="catalytic activity">
    <reaction evidence="5 6">
        <text>cytidine(34) in tRNA(Ile2) + L-lysine + ATP = lysidine(34) in tRNA(Ile2) + AMP + diphosphate + H(+)</text>
        <dbReference type="Rhea" id="RHEA:43744"/>
        <dbReference type="Rhea" id="RHEA-COMP:10625"/>
        <dbReference type="Rhea" id="RHEA-COMP:10670"/>
        <dbReference type="ChEBI" id="CHEBI:15378"/>
        <dbReference type="ChEBI" id="CHEBI:30616"/>
        <dbReference type="ChEBI" id="CHEBI:32551"/>
        <dbReference type="ChEBI" id="CHEBI:33019"/>
        <dbReference type="ChEBI" id="CHEBI:82748"/>
        <dbReference type="ChEBI" id="CHEBI:83665"/>
        <dbReference type="ChEBI" id="CHEBI:456215"/>
        <dbReference type="EC" id="6.3.4.19"/>
    </reaction>
</comment>
<gene>
    <name evidence="6 8" type="primary">tilS</name>
</gene>
<accession>A0A1Z1M9Q8</accession>
<dbReference type="GO" id="GO:0006400">
    <property type="term" value="P:tRNA modification"/>
    <property type="evidence" value="ECO:0007669"/>
    <property type="project" value="UniProtKB-UniRule"/>
</dbReference>
<proteinExistence type="inferred from homology"/>
<comment type="similarity">
    <text evidence="6">Belongs to the tRNA(Ile)-lysidine synthase family.</text>
</comment>
<dbReference type="CDD" id="cd01992">
    <property type="entry name" value="TilS_N"/>
    <property type="match status" value="1"/>
</dbReference>
<organism evidence="8">
    <name type="scientific">Rhodomela confervoides</name>
    <name type="common">Red alga</name>
    <dbReference type="NCBI Taxonomy" id="35163"/>
    <lineage>
        <taxon>Eukaryota</taxon>
        <taxon>Rhodophyta</taxon>
        <taxon>Florideophyceae</taxon>
        <taxon>Rhodymeniophycidae</taxon>
        <taxon>Ceramiales</taxon>
        <taxon>Rhodomelaceae</taxon>
        <taxon>Rhodomela</taxon>
    </lineage>
</organism>
<keyword evidence="8" id="KW-0150">Chloroplast</keyword>
<dbReference type="SUPFAM" id="SSF82829">
    <property type="entry name" value="MesJ substrate recognition domain-like"/>
    <property type="match status" value="1"/>
</dbReference>
<evidence type="ECO:0000256" key="4">
    <source>
        <dbReference type="ARBA" id="ARBA00022840"/>
    </source>
</evidence>
<dbReference type="GO" id="GO:0005524">
    <property type="term" value="F:ATP binding"/>
    <property type="evidence" value="ECO:0007669"/>
    <property type="project" value="UniProtKB-UniRule"/>
</dbReference>
<dbReference type="PANTHER" id="PTHR43033">
    <property type="entry name" value="TRNA(ILE)-LYSIDINE SYNTHASE-RELATED"/>
    <property type="match status" value="1"/>
</dbReference>
<evidence type="ECO:0000256" key="5">
    <source>
        <dbReference type="ARBA" id="ARBA00048539"/>
    </source>
</evidence>
<dbReference type="EC" id="6.3.4.19" evidence="6"/>
<protein>
    <recommendedName>
        <fullName evidence="6">tRNA(Ile)-lysidine synthase, chloroplastic</fullName>
        <ecNumber evidence="6">6.3.4.19</ecNumber>
    </recommendedName>
    <alternativeName>
        <fullName evidence="6">tRNA(Ile)-2-lysyl-cytidine synthase</fullName>
    </alternativeName>
    <alternativeName>
        <fullName evidence="6">tRNA(Ile)-lysidine synthetase</fullName>
    </alternativeName>
</protein>
<keyword evidence="3 6" id="KW-0547">Nucleotide-binding</keyword>
<dbReference type="PANTHER" id="PTHR43033:SF1">
    <property type="entry name" value="TRNA(ILE)-LYSIDINE SYNTHASE-RELATED"/>
    <property type="match status" value="1"/>
</dbReference>
<keyword evidence="2 6" id="KW-0819">tRNA processing</keyword>
<comment type="function">
    <text evidence="6">Ligates lysine onto the cytidine present at position 34 of the AUA codon-specific tRNA(Ile) that contains the anticodon CAU, in an ATP-dependent manner. Cytidine is converted to lysidine, thus changing the amino acid specificity of the tRNA from methionine to isoleucine.</text>
</comment>
<geneLocation type="chloroplast" evidence="8"/>
<reference evidence="8" key="1">
    <citation type="journal article" date="2017" name="J. Phycol.">
        <title>Analysis of chloroplast genomes and a supermatrix inform reclassification of the Rhodomelaceae (Rhodophyta).</title>
        <authorList>
            <person name="Diaz-Tapia P."/>
            <person name="Maggs C.A."/>
            <person name="West J.A."/>
            <person name="Verbruggen H."/>
        </authorList>
    </citation>
    <scope>NUCLEOTIDE SEQUENCE</scope>
    <source>
        <strain evidence="8">PD508</strain>
    </source>
</reference>
<dbReference type="EMBL" id="MF101424">
    <property type="protein sequence ID" value="ARW62633.1"/>
    <property type="molecule type" value="Genomic_DNA"/>
</dbReference>
<keyword evidence="8" id="KW-0934">Plastid</keyword>
<dbReference type="SUPFAM" id="SSF52402">
    <property type="entry name" value="Adenine nucleotide alpha hydrolases-like"/>
    <property type="match status" value="1"/>
</dbReference>
<dbReference type="RefSeq" id="YP_009394071.1">
    <property type="nucleotide sequence ID" value="NC_035271.1"/>
</dbReference>
<dbReference type="InterPro" id="IPR012094">
    <property type="entry name" value="tRNA_Ile_lys_synt"/>
</dbReference>
<dbReference type="InterPro" id="IPR012795">
    <property type="entry name" value="tRNA_Ile_lys_synt_N"/>
</dbReference>
<dbReference type="AlphaFoldDB" id="A0A1Z1M9Q8"/>
<evidence type="ECO:0000313" key="8">
    <source>
        <dbReference type="EMBL" id="ARW62633.1"/>
    </source>
</evidence>
<evidence type="ECO:0000256" key="6">
    <source>
        <dbReference type="HAMAP-Rule" id="MF_01161"/>
    </source>
</evidence>
<comment type="domain">
    <text evidence="6">The N-terminal region contains the highly conserved SGGXDS motif, predicted to be a P-loop motif involved in ATP binding.</text>
</comment>
<keyword evidence="4 6" id="KW-0067">ATP-binding</keyword>
<dbReference type="InterPro" id="IPR014729">
    <property type="entry name" value="Rossmann-like_a/b/a_fold"/>
</dbReference>
<evidence type="ECO:0000259" key="7">
    <source>
        <dbReference type="Pfam" id="PF01171"/>
    </source>
</evidence>
<dbReference type="HAMAP" id="MF_01161">
    <property type="entry name" value="tRNA_Ile_lys_synt"/>
    <property type="match status" value="1"/>
</dbReference>
<evidence type="ECO:0000256" key="2">
    <source>
        <dbReference type="ARBA" id="ARBA00022694"/>
    </source>
</evidence>
<keyword evidence="1 6" id="KW-0436">Ligase</keyword>
<comment type="subcellular location">
    <subcellularLocation>
        <location evidence="6">Plastid</location>
        <location evidence="6">Chloroplast</location>
    </subcellularLocation>
</comment>
<dbReference type="Pfam" id="PF01171">
    <property type="entry name" value="ATP_bind_3"/>
    <property type="match status" value="1"/>
</dbReference>
<dbReference type="GO" id="GO:0009507">
    <property type="term" value="C:chloroplast"/>
    <property type="evidence" value="ECO:0007669"/>
    <property type="project" value="UniProtKB-SubCell"/>
</dbReference>
<dbReference type="GO" id="GO:0032267">
    <property type="term" value="F:tRNA(Ile)-lysidine synthase activity"/>
    <property type="evidence" value="ECO:0007669"/>
    <property type="project" value="UniProtKB-EC"/>
</dbReference>
<feature type="binding site" evidence="6">
    <location>
        <begin position="30"/>
        <end position="35"/>
    </location>
    <ligand>
        <name>ATP</name>
        <dbReference type="ChEBI" id="CHEBI:30616"/>
    </ligand>
</feature>
<dbReference type="Gene3D" id="3.40.50.620">
    <property type="entry name" value="HUPs"/>
    <property type="match status" value="1"/>
</dbReference>